<dbReference type="VEuPathDB" id="CryptoDB:Vbra_22535"/>
<accession>A0A0G4EUI7</accession>
<gene>
    <name evidence="2" type="ORF">Vbra_22535</name>
</gene>
<feature type="compositionally biased region" description="Basic and acidic residues" evidence="1">
    <location>
        <begin position="126"/>
        <end position="139"/>
    </location>
</feature>
<protein>
    <submittedName>
        <fullName evidence="2">Uncharacterized protein</fullName>
    </submittedName>
</protein>
<dbReference type="AlphaFoldDB" id="A0A0G4EUI7"/>
<proteinExistence type="predicted"/>
<evidence type="ECO:0000256" key="1">
    <source>
        <dbReference type="SAM" id="MobiDB-lite"/>
    </source>
</evidence>
<dbReference type="Proteomes" id="UP000041254">
    <property type="component" value="Unassembled WGS sequence"/>
</dbReference>
<feature type="compositionally biased region" description="Pro residues" evidence="1">
    <location>
        <begin position="145"/>
        <end position="154"/>
    </location>
</feature>
<sequence length="265" mass="29199">MPPVVKPQPPKVESSQHDGWQERIDERLSRLELKVDFTMDALIKSFKEHLFRHDCHMAENKHATESLKEAMIKKAKEVRAEIAGVKEALGGVQSVQERHANQFKGGKKVHDELKADVRGLKALVEEVSSRQAAEEDARRRDTRRPSPPPVPPLPMSAIGEHTTRERKGSEAPPFPSLPPVCPSLARTHLTQNHSSNVNTSALTTWRALTPRPERVSVLPAPAAVKHGVDAAGRIVIDVVAAPMSARGINEVQKAHAYLAQSGWSL</sequence>
<evidence type="ECO:0000313" key="3">
    <source>
        <dbReference type="Proteomes" id="UP000041254"/>
    </source>
</evidence>
<evidence type="ECO:0000313" key="2">
    <source>
        <dbReference type="EMBL" id="CEM01881.1"/>
    </source>
</evidence>
<feature type="compositionally biased region" description="Pro residues" evidence="1">
    <location>
        <begin position="1"/>
        <end position="10"/>
    </location>
</feature>
<name>A0A0G4EUI7_VITBC</name>
<reference evidence="2 3" key="1">
    <citation type="submission" date="2014-11" db="EMBL/GenBank/DDBJ databases">
        <authorList>
            <person name="Zhu J."/>
            <person name="Qi W."/>
            <person name="Song R."/>
        </authorList>
    </citation>
    <scope>NUCLEOTIDE SEQUENCE [LARGE SCALE GENOMIC DNA]</scope>
</reference>
<feature type="region of interest" description="Disordered" evidence="1">
    <location>
        <begin position="126"/>
        <end position="176"/>
    </location>
</feature>
<dbReference type="PhylomeDB" id="A0A0G4EUI7"/>
<organism evidence="2 3">
    <name type="scientific">Vitrella brassicaformis (strain CCMP3155)</name>
    <dbReference type="NCBI Taxonomy" id="1169540"/>
    <lineage>
        <taxon>Eukaryota</taxon>
        <taxon>Sar</taxon>
        <taxon>Alveolata</taxon>
        <taxon>Colpodellida</taxon>
        <taxon>Vitrellaceae</taxon>
        <taxon>Vitrella</taxon>
    </lineage>
</organism>
<keyword evidence="3" id="KW-1185">Reference proteome</keyword>
<dbReference type="EMBL" id="CDMY01000312">
    <property type="protein sequence ID" value="CEM01881.1"/>
    <property type="molecule type" value="Genomic_DNA"/>
</dbReference>
<dbReference type="InParanoid" id="A0A0G4EUI7"/>
<feature type="region of interest" description="Disordered" evidence="1">
    <location>
        <begin position="1"/>
        <end position="21"/>
    </location>
</feature>